<dbReference type="PANTHER" id="PTHR34597:SF3">
    <property type="entry name" value="OUTER MEMBRANE TRANSPORTER CDIB"/>
    <property type="match status" value="1"/>
</dbReference>
<dbReference type="GO" id="GO:0098046">
    <property type="term" value="C:type V protein secretion system complex"/>
    <property type="evidence" value="ECO:0007669"/>
    <property type="project" value="TreeGrafter"/>
</dbReference>
<evidence type="ECO:0000259" key="6">
    <source>
        <dbReference type="Pfam" id="PF03865"/>
    </source>
</evidence>
<keyword evidence="3" id="KW-0998">Cell outer membrane</keyword>
<dbReference type="GO" id="GO:0046819">
    <property type="term" value="P:protein secretion by the type V secretion system"/>
    <property type="evidence" value="ECO:0007669"/>
    <property type="project" value="TreeGrafter"/>
</dbReference>
<protein>
    <submittedName>
        <fullName evidence="8">ShlB/FhaC/HecB family hemolysin secretion/activation protein</fullName>
    </submittedName>
</protein>
<sequence>MSLCPRSMIWLQLGLAVLSNSLTAHAVHANVLETSLTISSNIGQSRNTPRNLAQLPTQQDLENTQPLPETEIPAEIEEPNLEESPLTPSTEIETPSGLPDIFTITEFYIESYSEQDELTIISTDDLREIELPFPQNFLEDDIQPFDEADNAQAFDEKSCEGIRSIASLEGQELSLEQLLQVSFAVAQEYACRGYSTSGAVIEIPQETRDGNGPINIRVIEGTLEDFQVDYMPEDIGNDDDAVPSQPSGIDNRLNLDYVRSRLGVAESKPLNVARLRENLQLLQLDPLIEGISAELSDGVSPGDSRLRVQFKEADSTELRFSLNNGRSPSVGTFERQVSFNERNVLGLGHNLNLALANTDGSTSFEASYRAPLNSQNGTIQAAFELTDSGVIEPPFDDIDSDGDSPDIESDARSVELTYRQPLLRRVRNGTFQELALGLTASWRDSKITLLDLPFPSPGADSNGRNRIAALRFFQEWSSQNAKEVIALRSQFNLGLDTLGSTVNNQIFGVENIPDSRFFSWQGQAQWIRVLAEDTLLLLRGNIQLADQTLLPAEQFSIGGLGSVRGYRQGARQRDNGVFASAEVQVPVMRIPEVNGLLQVAPFIDYGTAWNIDGSGPSPDTLASVGLGLQWRHSDNFSARLDYGIPLVSIDSRNRTWQENGFLFSVQYTP</sequence>
<evidence type="ECO:0000313" key="8">
    <source>
        <dbReference type="EMBL" id="MBE9067688.1"/>
    </source>
</evidence>
<evidence type="ECO:0000256" key="1">
    <source>
        <dbReference type="ARBA" id="ARBA00022452"/>
    </source>
</evidence>
<dbReference type="Pfam" id="PF03865">
    <property type="entry name" value="ShlB"/>
    <property type="match status" value="1"/>
</dbReference>
<evidence type="ECO:0000256" key="5">
    <source>
        <dbReference type="SAM" id="SignalP"/>
    </source>
</evidence>
<evidence type="ECO:0000313" key="9">
    <source>
        <dbReference type="Proteomes" id="UP000615026"/>
    </source>
</evidence>
<feature type="signal peptide" evidence="5">
    <location>
        <begin position="1"/>
        <end position="26"/>
    </location>
</feature>
<keyword evidence="5" id="KW-0732">Signal</keyword>
<organism evidence="8 9">
    <name type="scientific">Leptolyngbya cf. ectocarpi LEGE 11479</name>
    <dbReference type="NCBI Taxonomy" id="1828722"/>
    <lineage>
        <taxon>Bacteria</taxon>
        <taxon>Bacillati</taxon>
        <taxon>Cyanobacteriota</taxon>
        <taxon>Cyanophyceae</taxon>
        <taxon>Leptolyngbyales</taxon>
        <taxon>Leptolyngbyaceae</taxon>
        <taxon>Leptolyngbya group</taxon>
        <taxon>Leptolyngbya</taxon>
    </lineage>
</organism>
<evidence type="ECO:0000259" key="7">
    <source>
        <dbReference type="Pfam" id="PF08479"/>
    </source>
</evidence>
<dbReference type="PANTHER" id="PTHR34597">
    <property type="entry name" value="SLR1661 PROTEIN"/>
    <property type="match status" value="1"/>
</dbReference>
<evidence type="ECO:0000256" key="3">
    <source>
        <dbReference type="ARBA" id="ARBA00023237"/>
    </source>
</evidence>
<dbReference type="InterPro" id="IPR005565">
    <property type="entry name" value="Hemolysn_activator_HlyB_C"/>
</dbReference>
<keyword evidence="2" id="KW-0812">Transmembrane</keyword>
<dbReference type="Gene3D" id="2.40.160.50">
    <property type="entry name" value="membrane protein fhac: a member of the omp85/tpsb transporter family"/>
    <property type="match status" value="1"/>
</dbReference>
<dbReference type="InterPro" id="IPR051544">
    <property type="entry name" value="TPS_OM_transporter"/>
</dbReference>
<dbReference type="EMBL" id="JADEXP010000112">
    <property type="protein sequence ID" value="MBE9067688.1"/>
    <property type="molecule type" value="Genomic_DNA"/>
</dbReference>
<reference evidence="8" key="1">
    <citation type="submission" date="2020-10" db="EMBL/GenBank/DDBJ databases">
        <authorList>
            <person name="Castelo-Branco R."/>
            <person name="Eusebio N."/>
            <person name="Adriana R."/>
            <person name="Vieira A."/>
            <person name="Brugerolle De Fraissinette N."/>
            <person name="Rezende De Castro R."/>
            <person name="Schneider M.P."/>
            <person name="Vasconcelos V."/>
            <person name="Leao P.N."/>
        </authorList>
    </citation>
    <scope>NUCLEOTIDE SEQUENCE</scope>
    <source>
        <strain evidence="8">LEGE 11479</strain>
    </source>
</reference>
<evidence type="ECO:0000256" key="2">
    <source>
        <dbReference type="ARBA" id="ARBA00022692"/>
    </source>
</evidence>
<dbReference type="InterPro" id="IPR013686">
    <property type="entry name" value="Polypept-transport_assoc_ShlB"/>
</dbReference>
<dbReference type="AlphaFoldDB" id="A0A929FA10"/>
<feature type="domain" description="Polypeptide-transport-associated ShlB-type" evidence="7">
    <location>
        <begin position="165"/>
        <end position="221"/>
    </location>
</feature>
<dbReference type="Pfam" id="PF08479">
    <property type="entry name" value="POTRA_2"/>
    <property type="match status" value="1"/>
</dbReference>
<keyword evidence="1" id="KW-0472">Membrane</keyword>
<evidence type="ECO:0000256" key="4">
    <source>
        <dbReference type="SAM" id="MobiDB-lite"/>
    </source>
</evidence>
<dbReference type="Proteomes" id="UP000615026">
    <property type="component" value="Unassembled WGS sequence"/>
</dbReference>
<feature type="chain" id="PRO_5036766862" evidence="5">
    <location>
        <begin position="27"/>
        <end position="669"/>
    </location>
</feature>
<gene>
    <name evidence="8" type="ORF">IQ260_13590</name>
</gene>
<keyword evidence="1" id="KW-1134">Transmembrane beta strand</keyword>
<dbReference type="Gene3D" id="3.10.20.310">
    <property type="entry name" value="membrane protein fhac"/>
    <property type="match status" value="1"/>
</dbReference>
<proteinExistence type="predicted"/>
<name>A0A929FA10_LEPEC</name>
<feature type="domain" description="Haemolysin activator HlyB C-terminal" evidence="6">
    <location>
        <begin position="302"/>
        <end position="629"/>
    </location>
</feature>
<accession>A0A929FA10</accession>
<comment type="caution">
    <text evidence="8">The sequence shown here is derived from an EMBL/GenBank/DDBJ whole genome shotgun (WGS) entry which is preliminary data.</text>
</comment>
<dbReference type="GO" id="GO:0008320">
    <property type="term" value="F:protein transmembrane transporter activity"/>
    <property type="evidence" value="ECO:0007669"/>
    <property type="project" value="TreeGrafter"/>
</dbReference>
<feature type="compositionally biased region" description="Acidic residues" evidence="4">
    <location>
        <begin position="72"/>
        <end position="81"/>
    </location>
</feature>
<keyword evidence="9" id="KW-1185">Reference proteome</keyword>
<feature type="region of interest" description="Disordered" evidence="4">
    <location>
        <begin position="71"/>
        <end position="95"/>
    </location>
</feature>